<comment type="caution">
    <text evidence="1">The sequence shown here is derived from an EMBL/GenBank/DDBJ whole genome shotgun (WGS) entry which is preliminary data.</text>
</comment>
<evidence type="ECO:0000313" key="2">
    <source>
        <dbReference type="Proteomes" id="UP000214720"/>
    </source>
</evidence>
<proteinExistence type="predicted"/>
<protein>
    <submittedName>
        <fullName evidence="1">Uncharacterized protein</fullName>
    </submittedName>
</protein>
<name>A0A226WPL3_CABSO</name>
<sequence length="67" mass="7460">MRADSTIPPPFVIARKLMMLKLFASAIPMQAVLESAQTVARHAPYPFDARRGKRGFELSGKGWICRA</sequence>
<evidence type="ECO:0000313" key="1">
    <source>
        <dbReference type="EMBL" id="OXC72707.1"/>
    </source>
</evidence>
<organism evidence="1 2">
    <name type="scientific">Caballeronia sordidicola</name>
    <name type="common">Burkholderia sordidicola</name>
    <dbReference type="NCBI Taxonomy" id="196367"/>
    <lineage>
        <taxon>Bacteria</taxon>
        <taxon>Pseudomonadati</taxon>
        <taxon>Pseudomonadota</taxon>
        <taxon>Betaproteobacteria</taxon>
        <taxon>Burkholderiales</taxon>
        <taxon>Burkholderiaceae</taxon>
        <taxon>Caballeronia</taxon>
    </lineage>
</organism>
<gene>
    <name evidence="1" type="ORF">BSU04_40490</name>
</gene>
<dbReference type="Proteomes" id="UP000214720">
    <property type="component" value="Unassembled WGS sequence"/>
</dbReference>
<accession>A0A226WPL3</accession>
<dbReference type="EMBL" id="MTHB01000265">
    <property type="protein sequence ID" value="OXC72707.1"/>
    <property type="molecule type" value="Genomic_DNA"/>
</dbReference>
<dbReference type="AlphaFoldDB" id="A0A226WPL3"/>
<reference evidence="2" key="1">
    <citation type="submission" date="2017-01" db="EMBL/GenBank/DDBJ databases">
        <title>Genome Analysis of Deinococcus marmoris KOPRI26562.</title>
        <authorList>
            <person name="Kim J.H."/>
            <person name="Oh H.-M."/>
        </authorList>
    </citation>
    <scope>NUCLEOTIDE SEQUENCE [LARGE SCALE GENOMIC DNA]</scope>
    <source>
        <strain evidence="2">PAMC 26633</strain>
    </source>
</reference>